<keyword evidence="2" id="KW-1185">Reference proteome</keyword>
<organism evidence="1 2">
    <name type="scientific">Hydrogenispora ethanolica</name>
    <dbReference type="NCBI Taxonomy" id="1082276"/>
    <lineage>
        <taxon>Bacteria</taxon>
        <taxon>Bacillati</taxon>
        <taxon>Bacillota</taxon>
        <taxon>Hydrogenispora</taxon>
    </lineage>
</organism>
<reference evidence="1 2" key="1">
    <citation type="submission" date="2019-03" db="EMBL/GenBank/DDBJ databases">
        <title>Genomic Encyclopedia of Type Strains, Phase IV (KMG-IV): sequencing the most valuable type-strain genomes for metagenomic binning, comparative biology and taxonomic classification.</title>
        <authorList>
            <person name="Goeker M."/>
        </authorList>
    </citation>
    <scope>NUCLEOTIDE SEQUENCE [LARGE SCALE GENOMIC DNA]</scope>
    <source>
        <strain evidence="1 2">LX-B</strain>
    </source>
</reference>
<name>A0A4R1S7Y7_HYDET</name>
<evidence type="ECO:0000313" key="2">
    <source>
        <dbReference type="Proteomes" id="UP000295008"/>
    </source>
</evidence>
<sequence>MKKLLALLLLIGLAGAFPIPAVALPVRLAGNDFNPINWGRYPHQGSGLQLTTAIGDRIHGAAVIDGIQNLAGDGNLSDSLNRLSLREAYLEVAPGATGRTRLRLGTLDIEYSPYLASFQPWQGLGLSGWEPGGGVRANAFYSWSENVPVWGSRLDFAPAPGVDLSLNLIGDETDLNRSIEGVAQPFDPLVVSWAMARNRQGAGPVKLDAVYNVNERITLRSGFRSFPTLEEFDPGYRDTRTDDFGDPANPVDLYHGQTGFSGGVTVKLAGFNTGFDLERYQQRVGAGDDPGTLRPGANQRYRISLTRSHGLGWGTFLGGYARSYHRADGWEEVGNDWKGGLRFNSPLLRGLEVGAEFRAAQRVGVPEPVYRAVGVIGYARSGLHSKWVYNFYTGETAAETYVQVRF</sequence>
<evidence type="ECO:0008006" key="3">
    <source>
        <dbReference type="Google" id="ProtNLM"/>
    </source>
</evidence>
<comment type="caution">
    <text evidence="1">The sequence shown here is derived from an EMBL/GenBank/DDBJ whole genome shotgun (WGS) entry which is preliminary data.</text>
</comment>
<evidence type="ECO:0000313" key="1">
    <source>
        <dbReference type="EMBL" id="TCL75214.1"/>
    </source>
</evidence>
<proteinExistence type="predicted"/>
<gene>
    <name evidence="1" type="ORF">EDC14_1003146</name>
</gene>
<accession>A0A4R1S7Y7</accession>
<dbReference type="RefSeq" id="WP_132012888.1">
    <property type="nucleotide sequence ID" value="NZ_SLUN01000003.1"/>
</dbReference>
<dbReference type="AlphaFoldDB" id="A0A4R1S7Y7"/>
<protein>
    <recommendedName>
        <fullName evidence="3">Capsule assembly protein Wzi</fullName>
    </recommendedName>
</protein>
<dbReference type="Proteomes" id="UP000295008">
    <property type="component" value="Unassembled WGS sequence"/>
</dbReference>
<dbReference type="EMBL" id="SLUN01000003">
    <property type="protein sequence ID" value="TCL75214.1"/>
    <property type="molecule type" value="Genomic_DNA"/>
</dbReference>